<dbReference type="Proteomes" id="UP000564629">
    <property type="component" value="Unassembled WGS sequence"/>
</dbReference>
<dbReference type="PANTHER" id="PTHR34389:SF2">
    <property type="entry name" value="L-RHAMNOSE MUTAROTASE"/>
    <property type="match status" value="1"/>
</dbReference>
<evidence type="ECO:0000313" key="1">
    <source>
        <dbReference type="EMBL" id="MBB5473143.1"/>
    </source>
</evidence>
<name>A0A7W8SDS9_9CELL</name>
<dbReference type="InterPro" id="IPR008000">
    <property type="entry name" value="Rham/fucose_mutarotase"/>
</dbReference>
<dbReference type="PANTHER" id="PTHR34389">
    <property type="entry name" value="L-RHAMNOSE MUTAROTASE"/>
    <property type="match status" value="1"/>
</dbReference>
<dbReference type="GO" id="GO:0019301">
    <property type="term" value="P:rhamnose catabolic process"/>
    <property type="evidence" value="ECO:0007669"/>
    <property type="project" value="TreeGrafter"/>
</dbReference>
<gene>
    <name evidence="1" type="ORF">HNR08_001879</name>
</gene>
<keyword evidence="1" id="KW-0413">Isomerase</keyword>
<reference evidence="1 2" key="1">
    <citation type="submission" date="2020-08" db="EMBL/GenBank/DDBJ databases">
        <title>Sequencing the genomes of 1000 actinobacteria strains.</title>
        <authorList>
            <person name="Klenk H.-P."/>
        </authorList>
    </citation>
    <scope>NUCLEOTIDE SEQUENCE [LARGE SCALE GENOMIC DNA]</scope>
    <source>
        <strain evidence="1 2">DSM 9581</strain>
    </source>
</reference>
<evidence type="ECO:0000313" key="2">
    <source>
        <dbReference type="Proteomes" id="UP000564629"/>
    </source>
</evidence>
<proteinExistence type="predicted"/>
<dbReference type="Pfam" id="PF05336">
    <property type="entry name" value="rhaM"/>
    <property type="match status" value="1"/>
</dbReference>
<dbReference type="SUPFAM" id="SSF54909">
    <property type="entry name" value="Dimeric alpha+beta barrel"/>
    <property type="match status" value="1"/>
</dbReference>
<sequence>MPGGPVMRYCFTSRVDPRHLDAYRARHAAVWPEMLEALRDAGWRDYSLFLGDDGLLVGYFEADDNDLAQARMAATEVNARWQAEMAALFEADGPPDEGFRYLPEVFHLEDQLRAAGGASASGE</sequence>
<dbReference type="AlphaFoldDB" id="A0A7W8SDS9"/>
<organism evidence="1 2">
    <name type="scientific">Cellulomonas hominis</name>
    <dbReference type="NCBI Taxonomy" id="156981"/>
    <lineage>
        <taxon>Bacteria</taxon>
        <taxon>Bacillati</taxon>
        <taxon>Actinomycetota</taxon>
        <taxon>Actinomycetes</taxon>
        <taxon>Micrococcales</taxon>
        <taxon>Cellulomonadaceae</taxon>
        <taxon>Cellulomonas</taxon>
    </lineage>
</organism>
<accession>A0A7W8SDS9</accession>
<dbReference type="InterPro" id="IPR011008">
    <property type="entry name" value="Dimeric_a/b-barrel"/>
</dbReference>
<dbReference type="EC" id="5.1.3.32" evidence="1"/>
<dbReference type="GO" id="GO:0062192">
    <property type="term" value="F:L-rhamnose mutarotase activity"/>
    <property type="evidence" value="ECO:0007669"/>
    <property type="project" value="UniProtKB-EC"/>
</dbReference>
<protein>
    <submittedName>
        <fullName evidence="1">L-rhamnose mutarotase</fullName>
        <ecNumber evidence="1">5.1.3.32</ecNumber>
    </submittedName>
</protein>
<dbReference type="EMBL" id="JACHDN010000001">
    <property type="protein sequence ID" value="MBB5473143.1"/>
    <property type="molecule type" value="Genomic_DNA"/>
</dbReference>
<comment type="caution">
    <text evidence="1">The sequence shown here is derived from an EMBL/GenBank/DDBJ whole genome shotgun (WGS) entry which is preliminary data.</text>
</comment>
<dbReference type="Gene3D" id="3.30.70.100">
    <property type="match status" value="1"/>
</dbReference>